<dbReference type="InterPro" id="IPR016039">
    <property type="entry name" value="Thiolase-like"/>
</dbReference>
<dbReference type="SUPFAM" id="SSF53901">
    <property type="entry name" value="Thiolase-like"/>
    <property type="match status" value="1"/>
</dbReference>
<dbReference type="Gene3D" id="3.40.47.10">
    <property type="match status" value="1"/>
</dbReference>
<dbReference type="AlphaFoldDB" id="A0A0F8YWM9"/>
<evidence type="ECO:0000259" key="2">
    <source>
        <dbReference type="Pfam" id="PF00108"/>
    </source>
</evidence>
<evidence type="ECO:0000313" key="3">
    <source>
        <dbReference type="EMBL" id="KKK78270.1"/>
    </source>
</evidence>
<feature type="domain" description="Thiolase N-terminal" evidence="2">
    <location>
        <begin position="66"/>
        <end position="148"/>
    </location>
</feature>
<gene>
    <name evidence="3" type="ORF">LCGC14_2845230</name>
</gene>
<protein>
    <recommendedName>
        <fullName evidence="2">Thiolase N-terminal domain-containing protein</fullName>
    </recommendedName>
</protein>
<accession>A0A0F8YWM9</accession>
<feature type="transmembrane region" description="Helical" evidence="1">
    <location>
        <begin position="40"/>
        <end position="58"/>
    </location>
</feature>
<reference evidence="3" key="1">
    <citation type="journal article" date="2015" name="Nature">
        <title>Complex archaea that bridge the gap between prokaryotes and eukaryotes.</title>
        <authorList>
            <person name="Spang A."/>
            <person name="Saw J.H."/>
            <person name="Jorgensen S.L."/>
            <person name="Zaremba-Niedzwiedzka K."/>
            <person name="Martijn J."/>
            <person name="Lind A.E."/>
            <person name="van Eijk R."/>
            <person name="Schleper C."/>
            <person name="Guy L."/>
            <person name="Ettema T.J."/>
        </authorList>
    </citation>
    <scope>NUCLEOTIDE SEQUENCE</scope>
</reference>
<sequence length="161" mass="17894">MKDYYSHPRHQAASHEHGWLRMDYSGEFERDRMRTKMRGWGWRLVVTMALMLVVGLGGCQTFPQAEKALRIAGVDKSEIGALVHGSVCRDYLEPATACCVHHRLGLPRECMIYDVSNACLGILNGIVQVAGMIELGQIRAGIVVGTESARPLVENTIRTLN</sequence>
<keyword evidence="1" id="KW-1133">Transmembrane helix</keyword>
<dbReference type="InterPro" id="IPR020616">
    <property type="entry name" value="Thiolase_N"/>
</dbReference>
<proteinExistence type="predicted"/>
<dbReference type="EMBL" id="LAZR01054565">
    <property type="protein sequence ID" value="KKK78270.1"/>
    <property type="molecule type" value="Genomic_DNA"/>
</dbReference>
<dbReference type="Pfam" id="PF00108">
    <property type="entry name" value="Thiolase_N"/>
    <property type="match status" value="1"/>
</dbReference>
<dbReference type="GO" id="GO:0016747">
    <property type="term" value="F:acyltransferase activity, transferring groups other than amino-acyl groups"/>
    <property type="evidence" value="ECO:0007669"/>
    <property type="project" value="InterPro"/>
</dbReference>
<dbReference type="PANTHER" id="PTHR34069">
    <property type="entry name" value="3-OXOACYL-[ACYL-CARRIER-PROTEIN] SYNTHASE 3"/>
    <property type="match status" value="1"/>
</dbReference>
<keyword evidence="1" id="KW-0812">Transmembrane</keyword>
<feature type="non-terminal residue" evidence="3">
    <location>
        <position position="161"/>
    </location>
</feature>
<name>A0A0F8YWM9_9ZZZZ</name>
<organism evidence="3">
    <name type="scientific">marine sediment metagenome</name>
    <dbReference type="NCBI Taxonomy" id="412755"/>
    <lineage>
        <taxon>unclassified sequences</taxon>
        <taxon>metagenomes</taxon>
        <taxon>ecological metagenomes</taxon>
    </lineage>
</organism>
<evidence type="ECO:0000256" key="1">
    <source>
        <dbReference type="SAM" id="Phobius"/>
    </source>
</evidence>
<keyword evidence="1" id="KW-0472">Membrane</keyword>
<dbReference type="PANTHER" id="PTHR34069:SF3">
    <property type="entry name" value="ACYL-COA:ACYL-COA ALKYLTRANSFERASE"/>
    <property type="match status" value="1"/>
</dbReference>
<comment type="caution">
    <text evidence="3">The sequence shown here is derived from an EMBL/GenBank/DDBJ whole genome shotgun (WGS) entry which is preliminary data.</text>
</comment>
<dbReference type="GO" id="GO:0044550">
    <property type="term" value="P:secondary metabolite biosynthetic process"/>
    <property type="evidence" value="ECO:0007669"/>
    <property type="project" value="TreeGrafter"/>
</dbReference>